<proteinExistence type="predicted"/>
<gene>
    <name evidence="2" type="ORF">V5F32_00795</name>
</gene>
<evidence type="ECO:0008006" key="4">
    <source>
        <dbReference type="Google" id="ProtNLM"/>
    </source>
</evidence>
<comment type="caution">
    <text evidence="2">The sequence shown here is derived from an EMBL/GenBank/DDBJ whole genome shotgun (WGS) entry which is preliminary data.</text>
</comment>
<sequence length="128" mass="13363">MPTIETLPDGSKRVTLTRPLVTHEGETRAIVLREPTYGDFMALGDPTAMVLSVGSALPQDDMAVIRGYIERCANVDPLLLEQIKVLADAMALADVVKGFFTAASAAVSKTSPTPSSLSSAGPSQTSGT</sequence>
<dbReference type="EMBL" id="JBAFVH010000001">
    <property type="protein sequence ID" value="MFG1370694.1"/>
    <property type="molecule type" value="Genomic_DNA"/>
</dbReference>
<feature type="region of interest" description="Disordered" evidence="1">
    <location>
        <begin position="106"/>
        <end position="128"/>
    </location>
</feature>
<keyword evidence="3" id="KW-1185">Reference proteome</keyword>
<dbReference type="Proteomes" id="UP001604002">
    <property type="component" value="Unassembled WGS sequence"/>
</dbReference>
<protein>
    <recommendedName>
        <fullName evidence="4">Tail assembly chaperone E/41/14-like protein</fullName>
    </recommendedName>
</protein>
<accession>A0ABW6ZPP3</accession>
<dbReference type="RefSeq" id="WP_393990782.1">
    <property type="nucleotide sequence ID" value="NZ_JBAFVH010000001.1"/>
</dbReference>
<feature type="compositionally biased region" description="Low complexity" evidence="1">
    <location>
        <begin position="108"/>
        <end position="128"/>
    </location>
</feature>
<organism evidence="2 3">
    <name type="scientific">Xanthobacter oligotrophicus</name>
    <dbReference type="NCBI Taxonomy" id="2607286"/>
    <lineage>
        <taxon>Bacteria</taxon>
        <taxon>Pseudomonadati</taxon>
        <taxon>Pseudomonadota</taxon>
        <taxon>Alphaproteobacteria</taxon>
        <taxon>Hyphomicrobiales</taxon>
        <taxon>Xanthobacteraceae</taxon>
        <taxon>Xanthobacter</taxon>
    </lineage>
</organism>
<reference evidence="2 3" key="1">
    <citation type="submission" date="2024-02" db="EMBL/GenBank/DDBJ databases">
        <title>Expansion and revision of Xanthobacter and proposal of Roseixanthobacter gen. nov.</title>
        <authorList>
            <person name="Soltysiak M.P.M."/>
            <person name="Jalihal A."/>
            <person name="Ory A."/>
            <person name="Chrisophersen C."/>
            <person name="Lee A.D."/>
            <person name="Boulton J."/>
            <person name="Springer M."/>
        </authorList>
    </citation>
    <scope>NUCLEOTIDE SEQUENCE [LARGE SCALE GENOMIC DNA]</scope>
    <source>
        <strain evidence="2 3">23A</strain>
    </source>
</reference>
<evidence type="ECO:0000313" key="2">
    <source>
        <dbReference type="EMBL" id="MFG1370694.1"/>
    </source>
</evidence>
<evidence type="ECO:0000313" key="3">
    <source>
        <dbReference type="Proteomes" id="UP001604002"/>
    </source>
</evidence>
<name>A0ABW6ZPP3_9HYPH</name>
<evidence type="ECO:0000256" key="1">
    <source>
        <dbReference type="SAM" id="MobiDB-lite"/>
    </source>
</evidence>